<accession>A0A7I8DQG4</accession>
<feature type="transmembrane region" description="Helical" evidence="7">
    <location>
        <begin position="147"/>
        <end position="169"/>
    </location>
</feature>
<keyword evidence="2 7" id="KW-0813">Transport</keyword>
<dbReference type="AlphaFoldDB" id="A0A7I8DQG4"/>
<dbReference type="CDD" id="cd06261">
    <property type="entry name" value="TM_PBP2"/>
    <property type="match status" value="1"/>
</dbReference>
<proteinExistence type="inferred from homology"/>
<comment type="subcellular location">
    <subcellularLocation>
        <location evidence="1 7">Cell membrane</location>
        <topology evidence="1 7">Multi-pass membrane protein</topology>
    </subcellularLocation>
</comment>
<dbReference type="Pfam" id="PF00528">
    <property type="entry name" value="BPD_transp_1"/>
    <property type="match status" value="1"/>
</dbReference>
<keyword evidence="10" id="KW-1185">Reference proteome</keyword>
<dbReference type="EMBL" id="AP023368">
    <property type="protein sequence ID" value="BCJ99907.1"/>
    <property type="molecule type" value="Genomic_DNA"/>
</dbReference>
<feature type="transmembrane region" description="Helical" evidence="7">
    <location>
        <begin position="248"/>
        <end position="269"/>
    </location>
</feature>
<reference evidence="9 10" key="1">
    <citation type="submission" date="2020-08" db="EMBL/GenBank/DDBJ databases">
        <title>Draft genome sequencing of an Anaerocolumna strain isolated from anoxic soil subjected to BSD treatment.</title>
        <authorList>
            <person name="Uek A."/>
            <person name="Tonouchi A."/>
        </authorList>
    </citation>
    <scope>NUCLEOTIDE SEQUENCE [LARGE SCALE GENOMIC DNA]</scope>
    <source>
        <strain evidence="9 10">CTTW</strain>
    </source>
</reference>
<dbReference type="Gene3D" id="1.10.3720.10">
    <property type="entry name" value="MetI-like"/>
    <property type="match status" value="1"/>
</dbReference>
<dbReference type="SUPFAM" id="SSF161098">
    <property type="entry name" value="MetI-like"/>
    <property type="match status" value="1"/>
</dbReference>
<feature type="transmembrane region" description="Helical" evidence="7">
    <location>
        <begin position="82"/>
        <end position="104"/>
    </location>
</feature>
<keyword evidence="6 7" id="KW-0472">Membrane</keyword>
<protein>
    <submittedName>
        <fullName evidence="9">ABC transporter permease</fullName>
    </submittedName>
</protein>
<keyword evidence="3" id="KW-1003">Cell membrane</keyword>
<gene>
    <name evidence="9" type="ORF">bsdcttw_29480</name>
</gene>
<evidence type="ECO:0000313" key="9">
    <source>
        <dbReference type="EMBL" id="BCJ99907.1"/>
    </source>
</evidence>
<dbReference type="Proteomes" id="UP000515703">
    <property type="component" value="Chromosome"/>
</dbReference>
<feature type="transmembrane region" description="Helical" evidence="7">
    <location>
        <begin position="190"/>
        <end position="212"/>
    </location>
</feature>
<evidence type="ECO:0000259" key="8">
    <source>
        <dbReference type="PROSITE" id="PS50928"/>
    </source>
</evidence>
<evidence type="ECO:0000256" key="1">
    <source>
        <dbReference type="ARBA" id="ARBA00004651"/>
    </source>
</evidence>
<dbReference type="InterPro" id="IPR035906">
    <property type="entry name" value="MetI-like_sf"/>
</dbReference>
<dbReference type="InterPro" id="IPR000515">
    <property type="entry name" value="MetI-like"/>
</dbReference>
<sequence>MNNDMINIKKQNPVGKVFMWSVLIIFSVVQIFPLIWLVNFSLVSNNEMFTNGLLVWPKKFRFDNYVKAFIDGHFLLYLKNSVVINILAVVFVLLISVCMAFACSRMYWKLSKLVKGMILLGMMVPIHATLLPNYIIYDRLHLIDSIWALLIPYIAFSLPQGLFLTCSFMESIPKEIEEAALIDGCGIYRVIFIIIAPLLKTSLVTVSIMTFLNNWNEFMMASTYLNSAKWKTLPFSVLEFTGLYSSNYAVQFAVMSLTAAPMVIMYIILNKHITKGVAMGAVKG</sequence>
<feature type="domain" description="ABC transmembrane type-1" evidence="8">
    <location>
        <begin position="78"/>
        <end position="269"/>
    </location>
</feature>
<dbReference type="PANTHER" id="PTHR43744:SF12">
    <property type="entry name" value="ABC TRANSPORTER PERMEASE PROTEIN MG189-RELATED"/>
    <property type="match status" value="1"/>
</dbReference>
<evidence type="ECO:0000256" key="5">
    <source>
        <dbReference type="ARBA" id="ARBA00022989"/>
    </source>
</evidence>
<name>A0A7I8DQG4_9FIRM</name>
<comment type="similarity">
    <text evidence="7">Belongs to the binding-protein-dependent transport system permease family.</text>
</comment>
<evidence type="ECO:0000256" key="3">
    <source>
        <dbReference type="ARBA" id="ARBA00022475"/>
    </source>
</evidence>
<feature type="transmembrane region" description="Helical" evidence="7">
    <location>
        <begin position="17"/>
        <end position="38"/>
    </location>
</feature>
<evidence type="ECO:0000256" key="2">
    <source>
        <dbReference type="ARBA" id="ARBA00022448"/>
    </source>
</evidence>
<keyword evidence="5 7" id="KW-1133">Transmembrane helix</keyword>
<evidence type="ECO:0000256" key="6">
    <source>
        <dbReference type="ARBA" id="ARBA00023136"/>
    </source>
</evidence>
<evidence type="ECO:0000256" key="4">
    <source>
        <dbReference type="ARBA" id="ARBA00022692"/>
    </source>
</evidence>
<dbReference type="GO" id="GO:0005886">
    <property type="term" value="C:plasma membrane"/>
    <property type="evidence" value="ECO:0007669"/>
    <property type="project" value="UniProtKB-SubCell"/>
</dbReference>
<reference evidence="9 10" key="2">
    <citation type="submission" date="2020-08" db="EMBL/GenBank/DDBJ databases">
        <authorList>
            <person name="Ueki A."/>
            <person name="Tonouchi A."/>
        </authorList>
    </citation>
    <scope>NUCLEOTIDE SEQUENCE [LARGE SCALE GENOMIC DNA]</scope>
    <source>
        <strain evidence="9 10">CTTW</strain>
    </source>
</reference>
<dbReference type="PROSITE" id="PS50928">
    <property type="entry name" value="ABC_TM1"/>
    <property type="match status" value="1"/>
</dbReference>
<feature type="transmembrane region" description="Helical" evidence="7">
    <location>
        <begin position="116"/>
        <end position="135"/>
    </location>
</feature>
<dbReference type="PANTHER" id="PTHR43744">
    <property type="entry name" value="ABC TRANSPORTER PERMEASE PROTEIN MG189-RELATED-RELATED"/>
    <property type="match status" value="1"/>
</dbReference>
<evidence type="ECO:0000313" key="10">
    <source>
        <dbReference type="Proteomes" id="UP000515703"/>
    </source>
</evidence>
<dbReference type="RefSeq" id="WP_330602204.1">
    <property type="nucleotide sequence ID" value="NZ_AP023368.1"/>
</dbReference>
<dbReference type="GO" id="GO:0055085">
    <property type="term" value="P:transmembrane transport"/>
    <property type="evidence" value="ECO:0007669"/>
    <property type="project" value="InterPro"/>
</dbReference>
<evidence type="ECO:0000256" key="7">
    <source>
        <dbReference type="RuleBase" id="RU363032"/>
    </source>
</evidence>
<dbReference type="KEGG" id="acht:bsdcttw_29480"/>
<keyword evidence="4 7" id="KW-0812">Transmembrane</keyword>
<organism evidence="9 10">
    <name type="scientific">Anaerocolumna chitinilytica</name>
    <dbReference type="NCBI Taxonomy" id="1727145"/>
    <lineage>
        <taxon>Bacteria</taxon>
        <taxon>Bacillati</taxon>
        <taxon>Bacillota</taxon>
        <taxon>Clostridia</taxon>
        <taxon>Lachnospirales</taxon>
        <taxon>Lachnospiraceae</taxon>
        <taxon>Anaerocolumna</taxon>
    </lineage>
</organism>